<reference evidence="2 3" key="1">
    <citation type="submission" date="2019-11" db="EMBL/GenBank/DDBJ databases">
        <title>Type strains purchased from KCTC, JCM and DSMZ.</title>
        <authorList>
            <person name="Lu H."/>
        </authorList>
    </citation>
    <scope>NUCLEOTIDE SEQUENCE [LARGE SCALE GENOMIC DNA]</scope>
    <source>
        <strain evidence="2 3">KCTC 42409</strain>
    </source>
</reference>
<organism evidence="2 3">
    <name type="scientific">Pseudoduganella ginsengisoli</name>
    <dbReference type="NCBI Taxonomy" id="1462440"/>
    <lineage>
        <taxon>Bacteria</taxon>
        <taxon>Pseudomonadati</taxon>
        <taxon>Pseudomonadota</taxon>
        <taxon>Betaproteobacteria</taxon>
        <taxon>Burkholderiales</taxon>
        <taxon>Oxalobacteraceae</taxon>
        <taxon>Telluria group</taxon>
        <taxon>Pseudoduganella</taxon>
    </lineage>
</organism>
<dbReference type="GO" id="GO:0016787">
    <property type="term" value="F:hydrolase activity"/>
    <property type="evidence" value="ECO:0007669"/>
    <property type="project" value="UniProtKB-KW"/>
</dbReference>
<protein>
    <submittedName>
        <fullName evidence="2">Glycoside hydrolase family protein</fullName>
    </submittedName>
</protein>
<feature type="region of interest" description="Disordered" evidence="1">
    <location>
        <begin position="143"/>
        <end position="218"/>
    </location>
</feature>
<evidence type="ECO:0000256" key="1">
    <source>
        <dbReference type="SAM" id="MobiDB-lite"/>
    </source>
</evidence>
<gene>
    <name evidence="2" type="ORF">GM668_25420</name>
</gene>
<dbReference type="SUPFAM" id="SSF53955">
    <property type="entry name" value="Lysozyme-like"/>
    <property type="match status" value="1"/>
</dbReference>
<keyword evidence="3" id="KW-1185">Reference proteome</keyword>
<dbReference type="AlphaFoldDB" id="A0A6L6Q6M3"/>
<feature type="compositionally biased region" description="Pro residues" evidence="1">
    <location>
        <begin position="172"/>
        <end position="184"/>
    </location>
</feature>
<dbReference type="Proteomes" id="UP000484015">
    <property type="component" value="Unassembled WGS sequence"/>
</dbReference>
<evidence type="ECO:0000313" key="2">
    <source>
        <dbReference type="EMBL" id="MTW05427.1"/>
    </source>
</evidence>
<keyword evidence="2" id="KW-0378">Hydrolase</keyword>
<dbReference type="EMBL" id="WNLA01000024">
    <property type="protein sequence ID" value="MTW05427.1"/>
    <property type="molecule type" value="Genomic_DNA"/>
</dbReference>
<sequence length="684" mass="74116">MIGQSPLPRNATSAFPQLDALPDAAPAVEPDDIAAPDASPAADAQADGDSTICFNMSIRDFGGQPIAGLKCRVVVGKETYSGTTDEQGNIPEISGLKPNEPLEILVKKTNGEYSTKYVGFTQGSDMNVCAVSPHIKVALETEPHEGEPDPAAATPGPTPAPAAAPVTAATAAPPPAQPAAPPQAPTATVAPNAPTAGQIAGNGKPPSKETQACRDNAGRPRLSIKERVGDWLHRNRLPTLGLWSPQDFKAGASGCTTPGVNDKAASGAKSPPAQQQNTGTVAGPKVTSLDQPVPPSVKTLIDIMEEQSTWQWDAMFKTDKCTSASIKADLLAKKFTPLTGKAPGKSDGRCYASVKVGLWRAGLVSGFNDDISAKGAGKWLLSQGFVDVTASVPDARWALPGDVIVYRYSDEKEEANRKVTEAAFKKYEKEKAEYDLKQAAYKKELSLWEAAMKERKLAKEEAKKNKTKYTGGADPKKPREATKPNLPDDKNYGHIDVRTYDGYISDFKRTQLPNMQDYAVAGIYRKISDPMPDLRLRAFLKVLREFECHGEPDDSKRYYLLNGGKSFKDVSTHPFESLGDRSNTAAGAYQILLGTYYELLKPHFGFKRGFTPLQQDRMATRLIEASKQSLSLIRTGKIEEAASILKTTWTSLPGGIHVRKKDGYVFTMNDLKNRYQSFLIEQIK</sequence>
<feature type="region of interest" description="Disordered" evidence="1">
    <location>
        <begin position="459"/>
        <end position="490"/>
    </location>
</feature>
<feature type="compositionally biased region" description="Basic and acidic residues" evidence="1">
    <location>
        <begin position="474"/>
        <end position="490"/>
    </location>
</feature>
<evidence type="ECO:0000313" key="3">
    <source>
        <dbReference type="Proteomes" id="UP000484015"/>
    </source>
</evidence>
<feature type="compositionally biased region" description="Low complexity" evidence="1">
    <location>
        <begin position="185"/>
        <end position="197"/>
    </location>
</feature>
<feature type="region of interest" description="Disordered" evidence="1">
    <location>
        <begin position="253"/>
        <end position="293"/>
    </location>
</feature>
<dbReference type="InterPro" id="IPR023346">
    <property type="entry name" value="Lysozyme-like_dom_sf"/>
</dbReference>
<feature type="compositionally biased region" description="Low complexity" evidence="1">
    <location>
        <begin position="35"/>
        <end position="46"/>
    </location>
</feature>
<accession>A0A6L6Q6M3</accession>
<proteinExistence type="predicted"/>
<dbReference type="RefSeq" id="WP_155441776.1">
    <property type="nucleotide sequence ID" value="NZ_WNLA01000024.1"/>
</dbReference>
<name>A0A6L6Q6M3_9BURK</name>
<feature type="compositionally biased region" description="Low complexity" evidence="1">
    <location>
        <begin position="14"/>
        <end position="28"/>
    </location>
</feature>
<comment type="caution">
    <text evidence="2">The sequence shown here is derived from an EMBL/GenBank/DDBJ whole genome shotgun (WGS) entry which is preliminary data.</text>
</comment>
<dbReference type="OrthoDB" id="8769737at2"/>
<dbReference type="Gene3D" id="3.90.1720.10">
    <property type="entry name" value="endopeptidase domain like (from Nostoc punctiforme)"/>
    <property type="match status" value="1"/>
</dbReference>
<dbReference type="Gene3D" id="1.10.530.10">
    <property type="match status" value="1"/>
</dbReference>
<feature type="region of interest" description="Disordered" evidence="1">
    <location>
        <begin position="1"/>
        <end position="46"/>
    </location>
</feature>